<dbReference type="GO" id="GO:0009401">
    <property type="term" value="P:phosphoenolpyruvate-dependent sugar phosphotransferase system"/>
    <property type="evidence" value="ECO:0007669"/>
    <property type="project" value="UniProtKB-KW"/>
</dbReference>
<dbReference type="AlphaFoldDB" id="A0A4P8ICP5"/>
<reference evidence="13 14" key="1">
    <citation type="submission" date="2019-05" db="EMBL/GenBank/DDBJ databases">
        <title>Complete genome sequencing of Anaerostipes rhamnosivorans.</title>
        <authorList>
            <person name="Bui T.P.N."/>
            <person name="de Vos W.M."/>
        </authorList>
    </citation>
    <scope>NUCLEOTIDE SEQUENCE [LARGE SCALE GENOMIC DNA]</scope>
    <source>
        <strain evidence="13 14">1y2</strain>
    </source>
</reference>
<dbReference type="PANTHER" id="PTHR30181:SF2">
    <property type="entry name" value="PTS SYSTEM MANNITOL-SPECIFIC EIICBA COMPONENT"/>
    <property type="match status" value="1"/>
</dbReference>
<dbReference type="GO" id="GO:0016301">
    <property type="term" value="F:kinase activity"/>
    <property type="evidence" value="ECO:0007669"/>
    <property type="project" value="UniProtKB-KW"/>
</dbReference>
<dbReference type="SUPFAM" id="SSF55804">
    <property type="entry name" value="Phoshotransferase/anion transport protein"/>
    <property type="match status" value="1"/>
</dbReference>
<protein>
    <recommendedName>
        <fullName evidence="2">Mannitol-specific phosphotransferase enzyme IIA component</fullName>
    </recommendedName>
    <alternativeName>
        <fullName evidence="10">EIIA</fullName>
    </alternativeName>
    <alternativeName>
        <fullName evidence="11">EIII</fullName>
    </alternativeName>
    <alternativeName>
        <fullName evidence="9">PTS system mannitol-specific EIIA component</fullName>
    </alternativeName>
</protein>
<keyword evidence="6" id="KW-0808">Transferase</keyword>
<evidence type="ECO:0000256" key="6">
    <source>
        <dbReference type="ARBA" id="ARBA00022679"/>
    </source>
</evidence>
<dbReference type="CDD" id="cd00211">
    <property type="entry name" value="PTS_IIA_fru"/>
    <property type="match status" value="1"/>
</dbReference>
<keyword evidence="8" id="KW-0418">Kinase</keyword>
<dbReference type="GO" id="GO:0090563">
    <property type="term" value="F:protein-phosphocysteine-sugar phosphotransferase activity"/>
    <property type="evidence" value="ECO:0007669"/>
    <property type="project" value="TreeGrafter"/>
</dbReference>
<evidence type="ECO:0000256" key="10">
    <source>
        <dbReference type="ARBA" id="ARBA00030956"/>
    </source>
</evidence>
<dbReference type="InterPro" id="IPR002178">
    <property type="entry name" value="PTS_EIIA_type-2_dom"/>
</dbReference>
<dbReference type="RefSeq" id="WP_137327142.1">
    <property type="nucleotide sequence ID" value="NZ_CP040058.1"/>
</dbReference>
<evidence type="ECO:0000256" key="2">
    <source>
        <dbReference type="ARBA" id="ARBA00014783"/>
    </source>
</evidence>
<dbReference type="Proteomes" id="UP000298653">
    <property type="component" value="Chromosome"/>
</dbReference>
<keyword evidence="7" id="KW-0598">Phosphotransferase system</keyword>
<organism evidence="13 14">
    <name type="scientific">Anaerostipes rhamnosivorans</name>
    <dbReference type="NCBI Taxonomy" id="1229621"/>
    <lineage>
        <taxon>Bacteria</taxon>
        <taxon>Bacillati</taxon>
        <taxon>Bacillota</taxon>
        <taxon>Clostridia</taxon>
        <taxon>Lachnospirales</taxon>
        <taxon>Lachnospiraceae</taxon>
        <taxon>Anaerostipes</taxon>
    </lineage>
</organism>
<accession>A0A4P8ICP5</accession>
<evidence type="ECO:0000256" key="7">
    <source>
        <dbReference type="ARBA" id="ARBA00022683"/>
    </source>
</evidence>
<evidence type="ECO:0000256" key="8">
    <source>
        <dbReference type="ARBA" id="ARBA00022777"/>
    </source>
</evidence>
<evidence type="ECO:0000313" key="13">
    <source>
        <dbReference type="EMBL" id="QCP33473.1"/>
    </source>
</evidence>
<dbReference type="GO" id="GO:0005886">
    <property type="term" value="C:plasma membrane"/>
    <property type="evidence" value="ECO:0007669"/>
    <property type="project" value="TreeGrafter"/>
</dbReference>
<evidence type="ECO:0000259" key="12">
    <source>
        <dbReference type="PROSITE" id="PS51094"/>
    </source>
</evidence>
<evidence type="ECO:0000256" key="5">
    <source>
        <dbReference type="ARBA" id="ARBA00022597"/>
    </source>
</evidence>
<feature type="domain" description="PTS EIIA type-2" evidence="12">
    <location>
        <begin position="4"/>
        <end position="146"/>
    </location>
</feature>
<dbReference type="Gene3D" id="3.40.930.10">
    <property type="entry name" value="Mannitol-specific EII, Chain A"/>
    <property type="match status" value="1"/>
</dbReference>
<dbReference type="KEGG" id="arf:AR1Y2_0019"/>
<dbReference type="InterPro" id="IPR016152">
    <property type="entry name" value="PTrfase/Anion_transptr"/>
</dbReference>
<dbReference type="OrthoDB" id="1640042at2"/>
<keyword evidence="14" id="KW-1185">Reference proteome</keyword>
<gene>
    <name evidence="13" type="ORF">AR1Y2_0019</name>
</gene>
<keyword evidence="4" id="KW-0597">Phosphoprotein</keyword>
<evidence type="ECO:0000313" key="14">
    <source>
        <dbReference type="Proteomes" id="UP000298653"/>
    </source>
</evidence>
<evidence type="ECO:0000256" key="11">
    <source>
        <dbReference type="ARBA" id="ARBA00030962"/>
    </source>
</evidence>
<comment type="function">
    <text evidence="1">The phosphoenolpyruvate-dependent sugar phosphotransferase system (sugar PTS), a major carbohydrate active transport system, catalyzes the phosphorylation of incoming sugar substrates concomitantly with their translocation across the cell membrane. The enzyme II CmtAB PTS system is involved in D-mannitol transport.</text>
</comment>
<evidence type="ECO:0000256" key="1">
    <source>
        <dbReference type="ARBA" id="ARBA00002434"/>
    </source>
</evidence>
<dbReference type="PANTHER" id="PTHR30181">
    <property type="entry name" value="MANNITOL PERMEASE IIC COMPONENT"/>
    <property type="match status" value="1"/>
</dbReference>
<dbReference type="EMBL" id="CP040058">
    <property type="protein sequence ID" value="QCP33473.1"/>
    <property type="molecule type" value="Genomic_DNA"/>
</dbReference>
<dbReference type="InterPro" id="IPR050893">
    <property type="entry name" value="Sugar_PTS"/>
</dbReference>
<evidence type="ECO:0000256" key="4">
    <source>
        <dbReference type="ARBA" id="ARBA00022553"/>
    </source>
</evidence>
<evidence type="ECO:0000256" key="3">
    <source>
        <dbReference type="ARBA" id="ARBA00022448"/>
    </source>
</evidence>
<keyword evidence="5" id="KW-0762">Sugar transport</keyword>
<proteinExistence type="predicted"/>
<dbReference type="PROSITE" id="PS00372">
    <property type="entry name" value="PTS_EIIA_TYPE_2_HIS"/>
    <property type="match status" value="1"/>
</dbReference>
<dbReference type="Pfam" id="PF00359">
    <property type="entry name" value="PTS_EIIA_2"/>
    <property type="match status" value="1"/>
</dbReference>
<name>A0A4P8ICP5_9FIRM</name>
<dbReference type="PROSITE" id="PS51094">
    <property type="entry name" value="PTS_EIIA_TYPE_2"/>
    <property type="match status" value="1"/>
</dbReference>
<evidence type="ECO:0000256" key="9">
    <source>
        <dbReference type="ARBA" id="ARBA00029908"/>
    </source>
</evidence>
<sequence length="153" mass="17070">MAGKLLNDEFLNNIAWGLPSAAKQESIRIAGRLLVSNGYVRPGYEDSMLERELEHNTYLGFGVAIPHGTENSLSQVLRSGICIAHFPEGIDYNGETVFYVIGIACKEDDTIQELMQITDILCKPEECEKLLSAASKEEFIEIINENYLKEGEL</sequence>
<keyword evidence="3" id="KW-0813">Transport</keyword>